<dbReference type="InterPro" id="IPR052018">
    <property type="entry name" value="PHP_domain"/>
</dbReference>
<evidence type="ECO:0000313" key="5">
    <source>
        <dbReference type="Proteomes" id="UP000065473"/>
    </source>
</evidence>
<dbReference type="InterPro" id="IPR016195">
    <property type="entry name" value="Pol/histidinol_Pase-like"/>
</dbReference>
<dbReference type="EMBL" id="CP013694">
    <property type="protein sequence ID" value="ALU30411.1"/>
    <property type="molecule type" value="Genomic_DNA"/>
</dbReference>
<evidence type="ECO:0000313" key="3">
    <source>
        <dbReference type="EMBL" id="ALU31132.1"/>
    </source>
</evidence>
<dbReference type="Proteomes" id="UP000060043">
    <property type="component" value="Chromosome"/>
</dbReference>
<dbReference type="EMBL" id="CP013695">
    <property type="protein sequence ID" value="ALU31132.1"/>
    <property type="molecule type" value="Genomic_DNA"/>
</dbReference>
<name>A0A0U3FJF4_9CREN</name>
<dbReference type="SUPFAM" id="SSF89550">
    <property type="entry name" value="PHP domain-like"/>
    <property type="match status" value="1"/>
</dbReference>
<protein>
    <submittedName>
        <fullName evidence="2">Phosphoesterase</fullName>
    </submittedName>
</protein>
<dbReference type="PANTHER" id="PTHR42924">
    <property type="entry name" value="EXONUCLEASE"/>
    <property type="match status" value="1"/>
</dbReference>
<dbReference type="GeneID" id="14551909"/>
<dbReference type="OMA" id="VPHPFQR"/>
<dbReference type="Gene3D" id="3.20.20.140">
    <property type="entry name" value="Metal-dependent hydrolases"/>
    <property type="match status" value="1"/>
</dbReference>
<evidence type="ECO:0000313" key="4">
    <source>
        <dbReference type="Proteomes" id="UP000060043"/>
    </source>
</evidence>
<dbReference type="GO" id="GO:0004534">
    <property type="term" value="F:5'-3' RNA exonuclease activity"/>
    <property type="evidence" value="ECO:0007669"/>
    <property type="project" value="TreeGrafter"/>
</dbReference>
<sequence>MKIDFHVHSFFSDGRESPLNIIKYALRIGLDAIALTDHDTSKGYYTVKDYPVIPGQEVTTEFGHVVILCNFPPSPPREIAKLVDYAKDNNCIVFPSHPFDIFRAGIGKQVYEYKFDAIEVYNSKAPKNANDKALAVSKNLNLPGLANSDAHVIQALGSAYNYFKDISEFNIDNILEHIRKGKIEISPIGLNIKAKIKIIEWSILRKLKIAKNTSRVMYQVQGT</sequence>
<dbReference type="Pfam" id="PF13263">
    <property type="entry name" value="PHP_C"/>
    <property type="match status" value="1"/>
</dbReference>
<dbReference type="PaxDb" id="1435377-SUSAZ_06745"/>
<dbReference type="InterPro" id="IPR003141">
    <property type="entry name" value="Pol/His_phosphatase_N"/>
</dbReference>
<organism evidence="2 5">
    <name type="scientific">Sulfolobus acidocaldarius</name>
    <dbReference type="NCBI Taxonomy" id="2285"/>
    <lineage>
        <taxon>Archaea</taxon>
        <taxon>Thermoproteota</taxon>
        <taxon>Thermoprotei</taxon>
        <taxon>Sulfolobales</taxon>
        <taxon>Sulfolobaceae</taxon>
        <taxon>Sulfolobus</taxon>
    </lineage>
</organism>
<dbReference type="CDD" id="cd07432">
    <property type="entry name" value="PHP_HisPPase"/>
    <property type="match status" value="1"/>
</dbReference>
<evidence type="ECO:0000259" key="1">
    <source>
        <dbReference type="SMART" id="SM00481"/>
    </source>
</evidence>
<dbReference type="GO" id="GO:0035312">
    <property type="term" value="F:5'-3' DNA exonuclease activity"/>
    <property type="evidence" value="ECO:0007669"/>
    <property type="project" value="TreeGrafter"/>
</dbReference>
<dbReference type="STRING" id="1435377.SUSAZ_06745"/>
<dbReference type="AlphaFoldDB" id="A0A0U3FJF4"/>
<feature type="domain" description="Polymerase/histidinol phosphatase N-terminal" evidence="1">
    <location>
        <begin position="3"/>
        <end position="62"/>
    </location>
</feature>
<accession>A0A0U3FJF4</accession>
<dbReference type="Pfam" id="PF02811">
    <property type="entry name" value="PHP"/>
    <property type="match status" value="1"/>
</dbReference>
<gene>
    <name evidence="2" type="ORF">ATY89_10965</name>
    <name evidence="3" type="ORF">ATZ20_02520</name>
</gene>
<dbReference type="Proteomes" id="UP000065473">
    <property type="component" value="Chromosome"/>
</dbReference>
<dbReference type="InterPro" id="IPR004013">
    <property type="entry name" value="PHP_dom"/>
</dbReference>
<evidence type="ECO:0000313" key="2">
    <source>
        <dbReference type="EMBL" id="ALU30411.1"/>
    </source>
</evidence>
<proteinExistence type="predicted"/>
<dbReference type="OrthoDB" id="50465at2157"/>
<dbReference type="RefSeq" id="WP_011278242.1">
    <property type="nucleotide sequence ID" value="NZ_BHWZ01000003.1"/>
</dbReference>
<dbReference type="NCBIfam" id="NF038032">
    <property type="entry name" value="CehA_McbA_metalo"/>
    <property type="match status" value="1"/>
</dbReference>
<dbReference type="PANTHER" id="PTHR42924:SF3">
    <property type="entry name" value="POLYMERASE_HISTIDINOL PHOSPHATASE N-TERMINAL DOMAIN-CONTAINING PROTEIN"/>
    <property type="match status" value="1"/>
</dbReference>
<dbReference type="SMART" id="SM00481">
    <property type="entry name" value="POLIIIAc"/>
    <property type="match status" value="1"/>
</dbReference>
<reference evidence="4 5" key="1">
    <citation type="submission" date="2015-12" db="EMBL/GenBank/DDBJ databases">
        <title>A stable core within a dynamic pangenome in Sulfolobus acidocaldarius.</title>
        <authorList>
            <person name="Anderson R."/>
            <person name="Kouris A."/>
            <person name="Seward C."/>
            <person name="Campbell K."/>
            <person name="Whitaker R."/>
        </authorList>
    </citation>
    <scope>NUCLEOTIDE SEQUENCE [LARGE SCALE GENOMIC DNA]</scope>
    <source>
        <strain evidence="2 5">GG12-C01-09</strain>
        <strain evidence="3 4">NG05B_CO5_07</strain>
    </source>
</reference>